<accession>A0A8V0ZAI2</accession>
<dbReference type="Pfam" id="PF09731">
    <property type="entry name" value="Mitofilin"/>
    <property type="match status" value="1"/>
</dbReference>
<keyword evidence="4" id="KW-1133">Transmembrane helix</keyword>
<evidence type="ECO:0000256" key="5">
    <source>
        <dbReference type="ARBA" id="ARBA00023128"/>
    </source>
</evidence>
<feature type="region of interest" description="Disordered" evidence="9">
    <location>
        <begin position="120"/>
        <end position="145"/>
    </location>
</feature>
<feature type="coiled-coil region" evidence="8">
    <location>
        <begin position="482"/>
        <end position="512"/>
    </location>
</feature>
<keyword evidence="6" id="KW-0472">Membrane</keyword>
<comment type="function">
    <text evidence="7">Component of the MICOS complex, a large protein complex of the mitochondrial inner membrane that plays crucial roles in the maintenance of crista junctions, inner membrane architecture, and formation of contact sites to the outer membrane.</text>
</comment>
<dbReference type="RefSeq" id="XP_015141393.2">
    <property type="nucleotide sequence ID" value="XM_015285907.4"/>
</dbReference>
<comment type="similarity">
    <text evidence="1 7">Belongs to the MICOS complex subunit Mic60 family.</text>
</comment>
<dbReference type="GeneTree" id="ENSGT00390000002313"/>
<keyword evidence="3 7" id="KW-0999">Mitochondrion inner membrane</keyword>
<dbReference type="InterPro" id="IPR019133">
    <property type="entry name" value="MIC60"/>
</dbReference>
<dbReference type="CTD" id="10989"/>
<comment type="subunit">
    <text evidence="7">Component of the mitochondrial contact site and cristae organizing system (MICOS) complex.</text>
</comment>
<evidence type="ECO:0000256" key="6">
    <source>
        <dbReference type="ARBA" id="ARBA00023136"/>
    </source>
</evidence>
<keyword evidence="12" id="KW-1267">Proteomics identification</keyword>
<evidence type="ECO:0000256" key="4">
    <source>
        <dbReference type="ARBA" id="ARBA00022989"/>
    </source>
</evidence>
<dbReference type="GO" id="GO:0005743">
    <property type="term" value="C:mitochondrial inner membrane"/>
    <property type="evidence" value="ECO:0007669"/>
    <property type="project" value="UniProtKB-SubCell"/>
</dbReference>
<feature type="coiled-coil region" evidence="8">
    <location>
        <begin position="380"/>
        <end position="455"/>
    </location>
</feature>
<dbReference type="Proteomes" id="UP000000539">
    <property type="component" value="Chromosome 4"/>
</dbReference>
<feature type="compositionally biased region" description="Basic and acidic residues" evidence="9">
    <location>
        <begin position="170"/>
        <end position="198"/>
    </location>
</feature>
<dbReference type="AlphaFoldDB" id="A0A8V0ZAI2"/>
<reference evidence="10" key="3">
    <citation type="submission" date="2025-09" db="UniProtKB">
        <authorList>
            <consortium name="Ensembl"/>
        </authorList>
    </citation>
    <scope>IDENTIFICATION</scope>
    <source>
        <strain evidence="10">broiler</strain>
    </source>
</reference>
<keyword evidence="11" id="KW-1185">Reference proteome</keyword>
<dbReference type="PANTHER" id="PTHR15415">
    <property type="entry name" value="MITOFILIN"/>
    <property type="match status" value="1"/>
</dbReference>
<evidence type="ECO:0000256" key="1">
    <source>
        <dbReference type="ARBA" id="ARBA00010877"/>
    </source>
</evidence>
<evidence type="ECO:0000256" key="8">
    <source>
        <dbReference type="SAM" id="Coils"/>
    </source>
</evidence>
<proteinExistence type="evidence at protein level"/>
<dbReference type="OrthoDB" id="10261039at2759"/>
<evidence type="ECO:0000256" key="3">
    <source>
        <dbReference type="ARBA" id="ARBA00022792"/>
    </source>
</evidence>
<organism evidence="10 11">
    <name type="scientific">Gallus gallus</name>
    <name type="common">Chicken</name>
    <dbReference type="NCBI Taxonomy" id="9031"/>
    <lineage>
        <taxon>Eukaryota</taxon>
        <taxon>Metazoa</taxon>
        <taxon>Chordata</taxon>
        <taxon>Craniata</taxon>
        <taxon>Vertebrata</taxon>
        <taxon>Euteleostomi</taxon>
        <taxon>Archelosauria</taxon>
        <taxon>Archosauria</taxon>
        <taxon>Dinosauria</taxon>
        <taxon>Saurischia</taxon>
        <taxon>Theropoda</taxon>
        <taxon>Coelurosauria</taxon>
        <taxon>Aves</taxon>
        <taxon>Neognathae</taxon>
        <taxon>Galloanserae</taxon>
        <taxon>Galliformes</taxon>
        <taxon>Phasianidae</taxon>
        <taxon>Phasianinae</taxon>
        <taxon>Gallus</taxon>
    </lineage>
</organism>
<gene>
    <name evidence="10" type="primary">IMMT</name>
</gene>
<protein>
    <recommendedName>
        <fullName evidence="7">MICOS complex subunit MIC60</fullName>
    </recommendedName>
    <alternativeName>
        <fullName evidence="7">Mitofilin</fullName>
    </alternativeName>
</protein>
<reference evidence="10" key="1">
    <citation type="submission" date="2020-11" db="EMBL/GenBank/DDBJ databases">
        <title>Gallus gallus (Chicken) genome, bGalGal1, GRCg7b, maternal haplotype autosomes + Z &amp; W.</title>
        <authorList>
            <person name="Warren W."/>
            <person name="Formenti G."/>
            <person name="Fedrigo O."/>
            <person name="Haase B."/>
            <person name="Mountcastle J."/>
            <person name="Balacco J."/>
            <person name="Tracey A."/>
            <person name="Schneider V."/>
            <person name="Okimoto R."/>
            <person name="Cheng H."/>
            <person name="Hawken R."/>
            <person name="Howe K."/>
            <person name="Jarvis E.D."/>
        </authorList>
    </citation>
    <scope>NUCLEOTIDE SEQUENCE [LARGE SCALE GENOMIC DNA]</scope>
    <source>
        <strain evidence="10">Broiler</strain>
    </source>
</reference>
<evidence type="ECO:0000256" key="2">
    <source>
        <dbReference type="ARBA" id="ARBA00022692"/>
    </source>
</evidence>
<evidence type="ECO:0000256" key="7">
    <source>
        <dbReference type="RuleBase" id="RU363000"/>
    </source>
</evidence>
<dbReference type="Ensembl" id="ENSGALT00010042988.1">
    <property type="protein sequence ID" value="ENSGALP00010025478.1"/>
    <property type="gene ID" value="ENSGALG00010017789.1"/>
</dbReference>
<dbReference type="PANTHER" id="PTHR15415:SF7">
    <property type="entry name" value="MICOS COMPLEX SUBUNIT MIC60"/>
    <property type="match status" value="1"/>
</dbReference>
<reference evidence="10" key="2">
    <citation type="submission" date="2025-08" db="UniProtKB">
        <authorList>
            <consortium name="Ensembl"/>
        </authorList>
    </citation>
    <scope>IDENTIFICATION</scope>
    <source>
        <strain evidence="10">broiler</strain>
    </source>
</reference>
<comment type="subcellular location">
    <subcellularLocation>
        <location evidence="7">Mitochondrion inner membrane</location>
        <topology evidence="7">Single-pass membrane protein</topology>
    </subcellularLocation>
</comment>
<evidence type="ECO:0000313" key="11">
    <source>
        <dbReference type="Proteomes" id="UP000000539"/>
    </source>
</evidence>
<keyword evidence="8" id="KW-0175">Coiled coil</keyword>
<evidence type="ECO:0000313" key="10">
    <source>
        <dbReference type="Ensembl" id="ENSGALP00010025478.1"/>
    </source>
</evidence>
<feature type="region of interest" description="Disordered" evidence="9">
    <location>
        <begin position="162"/>
        <end position="198"/>
    </location>
</feature>
<name>A0A8V0ZAI2_CHICK</name>
<dbReference type="GeneID" id="422912"/>
<evidence type="ECO:0000256" key="9">
    <source>
        <dbReference type="SAM" id="MobiDB-lite"/>
    </source>
</evidence>
<keyword evidence="5 7" id="KW-0496">Mitochondrion</keyword>
<dbReference type="SMR" id="A0A8V0ZAI2"/>
<keyword evidence="2 7" id="KW-0812">Transmembrane</keyword>
<evidence type="ECO:0007829" key="12">
    <source>
        <dbReference type="PeptideAtlas" id="A0A8V0ZAI2"/>
    </source>
</evidence>
<sequence length="737" mass="81642">MLRACQRAGVAVAAQNCWCRRASLRPPRLSRGYATPSGESGVSVGKIIGASVLFVGGGVGGTVLYASYDPRFRENVEKAIPYSDKLFEMALGPAPYSVPIPKKPVQQGPLKISSVAEVMKESKQPVPKPQTSKTEAVAPSEEKEAGTAAAQIISATGVAMSVPAPGIQPEEDKEHEGSHAIKERSPDEVAARLAQQDKEEQEKISALAATLEGALSSTARITLQAITAQESAVQAVNAHLQILKEAMDDSETAGEKKSAQWRTLEEALKDRRRAVDEAADVLLKAKEELEKTKGVIENAKKSQIPGAKSHIIAAEENLHHMIVDLDNVVKKVQAAQSEAKIVAQYHELVATAREEFQRELDSITPDVQPGWKGLTGQLSTDDLNSLIAHAHRRIDQLNKELAEQRVREQQHIELALEKQKLEDKKALEAAVAKALEHHKSEIEIEQEKKVEEVREVMESEMRTQLRRQAAAHTDHLRDVLKIQEQELKVEFEQNLSEKLSEQEMQFRRLTQEQLDNFTLDINTAYARLKGIEQAVESHAVAEEEARKAHQLWLSVEALKYCMKTASGDSPTEPLESAVKAIKASCSDNAFTEALTAALPQESLTRGVYSEEALRARFYTVQKLAKRVAMIDETRNSLYQYFLSYLQSLLVFHPQQLKPPAELSPDDLDTFKLLSYASYCIEHGDLELAAKFVNQLRGESRRVAHDWLTEARMTLETKQIVDILTAYASAVGLGTQVQ</sequence>